<dbReference type="PANTHER" id="PTHR37984">
    <property type="entry name" value="PROTEIN CBG26694"/>
    <property type="match status" value="1"/>
</dbReference>
<feature type="compositionally biased region" description="Low complexity" evidence="13">
    <location>
        <begin position="1715"/>
        <end position="1746"/>
    </location>
</feature>
<keyword evidence="4" id="KW-0645">Protease</keyword>
<keyword evidence="4" id="KW-0064">Aspartyl protease</keyword>
<feature type="region of interest" description="Disordered" evidence="13">
    <location>
        <begin position="2051"/>
        <end position="2079"/>
    </location>
</feature>
<feature type="region of interest" description="Disordered" evidence="13">
    <location>
        <begin position="2013"/>
        <end position="2039"/>
    </location>
</feature>
<dbReference type="GO" id="GO:0004190">
    <property type="term" value="F:aspartic-type endopeptidase activity"/>
    <property type="evidence" value="ECO:0007669"/>
    <property type="project" value="UniProtKB-KW"/>
</dbReference>
<keyword evidence="1" id="KW-0808">Transferase</keyword>
<dbReference type="FunFam" id="3.30.70.270:FF:000020">
    <property type="entry name" value="Transposon Tf2-6 polyprotein-like Protein"/>
    <property type="match status" value="1"/>
</dbReference>
<evidence type="ECO:0000313" key="17">
    <source>
        <dbReference type="EMBL" id="KAK1665491.1"/>
    </source>
</evidence>
<evidence type="ECO:0000256" key="4">
    <source>
        <dbReference type="ARBA" id="ARBA00022750"/>
    </source>
</evidence>
<feature type="region of interest" description="Disordered" evidence="13">
    <location>
        <begin position="644"/>
        <end position="678"/>
    </location>
</feature>
<dbReference type="Proteomes" id="UP001231189">
    <property type="component" value="Unassembled WGS sequence"/>
</dbReference>
<dbReference type="InterPro" id="IPR021109">
    <property type="entry name" value="Peptidase_aspartic_dom_sf"/>
</dbReference>
<dbReference type="Pfam" id="PF13976">
    <property type="entry name" value="gag_pre-integrs"/>
    <property type="match status" value="1"/>
</dbReference>
<dbReference type="InterPro" id="IPR001878">
    <property type="entry name" value="Znf_CCHC"/>
</dbReference>
<dbReference type="CDD" id="cd01647">
    <property type="entry name" value="RT_LTR"/>
    <property type="match status" value="1"/>
</dbReference>
<feature type="compositionally biased region" description="Basic residues" evidence="13">
    <location>
        <begin position="645"/>
        <end position="662"/>
    </location>
</feature>
<dbReference type="GO" id="GO:0008270">
    <property type="term" value="F:zinc ion binding"/>
    <property type="evidence" value="ECO:0007669"/>
    <property type="project" value="UniProtKB-KW"/>
</dbReference>
<dbReference type="InterPro" id="IPR001584">
    <property type="entry name" value="Integrase_cat-core"/>
</dbReference>
<feature type="compositionally biased region" description="Low complexity" evidence="13">
    <location>
        <begin position="2249"/>
        <end position="2268"/>
    </location>
</feature>
<dbReference type="Pfam" id="PF00078">
    <property type="entry name" value="RVT_1"/>
    <property type="match status" value="1"/>
</dbReference>
<feature type="compositionally biased region" description="Basic and acidic residues" evidence="13">
    <location>
        <begin position="1194"/>
        <end position="1216"/>
    </location>
</feature>
<dbReference type="InterPro" id="IPR057670">
    <property type="entry name" value="SH3_retrovirus"/>
</dbReference>
<evidence type="ECO:0000259" key="15">
    <source>
        <dbReference type="PROSITE" id="PS50878"/>
    </source>
</evidence>
<reference evidence="17" key="1">
    <citation type="submission" date="2023-07" db="EMBL/GenBank/DDBJ databases">
        <title>A chromosome-level genome assembly of Lolium multiflorum.</title>
        <authorList>
            <person name="Chen Y."/>
            <person name="Copetti D."/>
            <person name="Kolliker R."/>
            <person name="Studer B."/>
        </authorList>
    </citation>
    <scope>NUCLEOTIDE SEQUENCE</scope>
    <source>
        <strain evidence="17">02402/16</strain>
        <tissue evidence="17">Leaf</tissue>
    </source>
</reference>
<dbReference type="Gene3D" id="3.30.70.270">
    <property type="match status" value="2"/>
</dbReference>
<evidence type="ECO:0000256" key="13">
    <source>
        <dbReference type="SAM" id="MobiDB-lite"/>
    </source>
</evidence>
<proteinExistence type="predicted"/>
<evidence type="ECO:0000259" key="14">
    <source>
        <dbReference type="PROSITE" id="PS50158"/>
    </source>
</evidence>
<name>A0AAD8SW70_LOLMU</name>
<evidence type="ECO:0000256" key="6">
    <source>
        <dbReference type="ARBA" id="ARBA00022801"/>
    </source>
</evidence>
<keyword evidence="12" id="KW-0863">Zinc-finger</keyword>
<feature type="region of interest" description="Disordered" evidence="13">
    <location>
        <begin position="2249"/>
        <end position="2304"/>
    </location>
</feature>
<dbReference type="InterPro" id="IPR036397">
    <property type="entry name" value="RNaseH_sf"/>
</dbReference>
<evidence type="ECO:0000259" key="16">
    <source>
        <dbReference type="PROSITE" id="PS50994"/>
    </source>
</evidence>
<keyword evidence="12" id="KW-0862">Zinc</keyword>
<dbReference type="InterPro" id="IPR036875">
    <property type="entry name" value="Znf_CCHC_sf"/>
</dbReference>
<keyword evidence="6" id="KW-0378">Hydrolase</keyword>
<evidence type="ECO:0000256" key="12">
    <source>
        <dbReference type="PROSITE-ProRule" id="PRU00047"/>
    </source>
</evidence>
<dbReference type="Pfam" id="PF00098">
    <property type="entry name" value="zf-CCHC"/>
    <property type="match status" value="3"/>
</dbReference>
<dbReference type="InterPro" id="IPR054722">
    <property type="entry name" value="PolX-like_BBD"/>
</dbReference>
<dbReference type="CDD" id="cd00303">
    <property type="entry name" value="retropepsin_like"/>
    <property type="match status" value="1"/>
</dbReference>
<dbReference type="Pfam" id="PF03732">
    <property type="entry name" value="Retrotrans_gag"/>
    <property type="match status" value="2"/>
</dbReference>
<feature type="domain" description="CCHC-type" evidence="14">
    <location>
        <begin position="321"/>
        <end position="335"/>
    </location>
</feature>
<feature type="region of interest" description="Disordered" evidence="13">
    <location>
        <begin position="1"/>
        <end position="41"/>
    </location>
</feature>
<dbReference type="EMBL" id="JAUUTY010000003">
    <property type="protein sequence ID" value="KAK1665491.1"/>
    <property type="molecule type" value="Genomic_DNA"/>
</dbReference>
<dbReference type="PROSITE" id="PS50994">
    <property type="entry name" value="INTEGRASE"/>
    <property type="match status" value="1"/>
</dbReference>
<dbReference type="Gene3D" id="2.40.70.10">
    <property type="entry name" value="Acid Proteases"/>
    <property type="match status" value="1"/>
</dbReference>
<dbReference type="Pfam" id="PF14223">
    <property type="entry name" value="Retrotran_gag_2"/>
    <property type="match status" value="1"/>
</dbReference>
<accession>A0AAD8SW70</accession>
<dbReference type="SMART" id="SM00343">
    <property type="entry name" value="ZnF_C2HC"/>
    <property type="match status" value="3"/>
</dbReference>
<feature type="domain" description="CCHC-type" evidence="14">
    <location>
        <begin position="681"/>
        <end position="696"/>
    </location>
</feature>
<dbReference type="Pfam" id="PF07727">
    <property type="entry name" value="RVT_2"/>
    <property type="match status" value="1"/>
</dbReference>
<dbReference type="InterPro" id="IPR050951">
    <property type="entry name" value="Retrovirus_Pol_polyprotein"/>
</dbReference>
<dbReference type="InterPro" id="IPR000477">
    <property type="entry name" value="RT_dom"/>
</dbReference>
<comment type="function">
    <text evidence="11">Capsid protein (CA) is the structural component of the virus-like particle (VLP), forming the shell that encapsulates the retrotransposons dimeric RNA genome. The particles are assembled from trimer-clustered units and there are holes in the capsid shells that allow for the diffusion of macromolecules. CA also has nucleocapsid-like chaperone activity, promoting primer tRNA(i)-Met annealing to the multipartite primer-binding site (PBS), dimerization of Ty1 RNA and initiation of reverse transcription.</text>
</comment>
<dbReference type="Gene3D" id="3.10.10.10">
    <property type="entry name" value="HIV Type 1 Reverse Transcriptase, subunit A, domain 1"/>
    <property type="match status" value="1"/>
</dbReference>
<dbReference type="SUPFAM" id="SSF50630">
    <property type="entry name" value="Acid proteases"/>
    <property type="match status" value="1"/>
</dbReference>
<feature type="compositionally biased region" description="Basic and acidic residues" evidence="13">
    <location>
        <begin position="669"/>
        <end position="678"/>
    </location>
</feature>
<feature type="domain" description="Integrase catalytic" evidence="16">
    <location>
        <begin position="909"/>
        <end position="1085"/>
    </location>
</feature>
<dbReference type="Pfam" id="PF00665">
    <property type="entry name" value="rve"/>
    <property type="match status" value="1"/>
</dbReference>
<dbReference type="SUPFAM" id="SSF56672">
    <property type="entry name" value="DNA/RNA polymerases"/>
    <property type="match status" value="1"/>
</dbReference>
<dbReference type="GO" id="GO:0003676">
    <property type="term" value="F:nucleic acid binding"/>
    <property type="evidence" value="ECO:0007669"/>
    <property type="project" value="InterPro"/>
</dbReference>
<dbReference type="InterPro" id="IPR013103">
    <property type="entry name" value="RVT_2"/>
</dbReference>
<comment type="caution">
    <text evidence="17">The sequence shown here is derived from an EMBL/GenBank/DDBJ whole genome shotgun (WGS) entry which is preliminary data.</text>
</comment>
<protein>
    <recommendedName>
        <fullName evidence="8">Gag-Pol-p199</fullName>
    </recommendedName>
    <alternativeName>
        <fullName evidence="9">TY1A-TY1B</fullName>
    </alternativeName>
    <alternativeName>
        <fullName evidence="10">p190</fullName>
    </alternativeName>
</protein>
<evidence type="ECO:0000256" key="5">
    <source>
        <dbReference type="ARBA" id="ARBA00022759"/>
    </source>
</evidence>
<dbReference type="Pfam" id="PF08284">
    <property type="entry name" value="RVP_2"/>
    <property type="match status" value="1"/>
</dbReference>
<dbReference type="PROSITE" id="PS00141">
    <property type="entry name" value="ASP_PROTEASE"/>
    <property type="match status" value="1"/>
</dbReference>
<keyword evidence="7" id="KW-0695">RNA-directed DNA polymerase</keyword>
<dbReference type="PANTHER" id="PTHR37984:SF5">
    <property type="entry name" value="PROTEIN NYNRIN-LIKE"/>
    <property type="match status" value="1"/>
</dbReference>
<sequence length="2450" mass="274993">MVSATARMSGGTRSGAGRGQHHGANRRNVPEENADLPPPPSMVQLMAMYEANRADNIRLLERIERNTAQRHEEQVGIRSFIRLTPPVFSYSTEPLDADYWLRTIERKLEVAHAAQADWVNFATYHLEGAAGSWWENFLLMQPADHVVTWQEFKAAFRAYHIPEGLMDEKREEFLKLKQGSGSICDYQGNFYRLACYAPEETSTDAKKQALFRKGLDPELRRDLHLLDFPTCQDLVNKAMKAERGKVEYEETRKRPRDTSQPSGSGNQRRRVFIPYSVVPRAPYAPKSSGYAPHPQTPSAPPSNAGGTNYRPAMGTPGSGACFTCGQPGHFKRECPHMTAVHGVPQPTKFTKPPAVGRGRLTHVTAEEAEADPSVIMGTLRINSIIATVLFDSGASHSFISQEFAQLHGITFVKLPTTLMVQSPGATWRTNMIMASPSINFNQFLEKEKLKSNGSNFTDWFRHVRIFLNGGNLQYVLDAPLGSTPPPVVSEEEKNVFEARAKVYSQVQCAILCSLEAELQKRFEHHDPCDMMRELKVIFETHAAVESYEASKQFFGCMMEEGSSVSEHMFAMSGHARKLSDLGIVIPNQLGIHRVLQSLPPSYKNFVMNYNMQNMNKELPELFSMLKSAEVEIQKKHQVLMVNKTTKFKKQGKPKKDLKKGGKKAAAPPEKPKGGPKPDTDCYYCNGKGHWKRNCPKYLADLKSGLVKKKKGISDIHVIDVYLTGSRTSAWVFDTGSVAHICNSKQELRNKRSLARDEVTMRVGNGSKVDVIAVGTLPLHLPSGLVLDLNNCYLVPALSMNIISGSCLMQDGYSFKSENNGCSIFMNNIFYGHAPEKNGLFLLNLDSSDTHVHNIDAKRIKLNDNSTYMWHCRLGHIGVKRMKKLHADGLLESLDFQSLDRCEACLMGKMTKTPFSGIMERATDLLEIIHTDVCGPMSIASRGGYRYVLTFTDDLSRYGYIYFMKHKSETFQKFKEFQSEVENQRNKKIKFLRSDRGGEYLSYEFGMHLKKCGILSQLTPPGTPQRNGVSERRNRTLLDMVRSMMSLTDLPLSFWGYALETAAFTLNRAPSKSVATTPYELWFNKKPKLSFLKVWGCEAYVKRLQPDKLEPKSEKCVFIGYPKETIGYTFYHRSEGKIFVAKNGTFLEKEFLTKEVTGRKVELDEVTEPSLVDQSSAVPEDVPVPPTPVTEEANDNDHETLSEVATEPRRSTRERTTPDWYDPCLNLMIVDNNDEDPATYEEAMMSPDSNKWQEAMKSEMGSMYDNKVWTLVDLPDSRKAVENKWIFKRKTDADGNVTVYKARLVAKGFRQIQGVDYDETFSPVAKLKSVRILLAIAAFFDYEIWQMDVKTAFLNGDIEEELYMVQPKGFVDPKNANMENFDFPDVFPEELPGMPPDRSVEFVIELVPGTAPVSRRPYRMPREELVELKKQLGELEGKRYIQPSTSSWGCPALFVKKRDTNVPRLVIDYRPLNAVTIKNKYPLPRINDLFDQLSGATVFSKMDLRSGYHQIKIRTEDIPKTAFMTRYGLYEYTVMSFGLTNAPATFMRLMNSVFMEYLDKFVIIYIDDILVYSKTEEEHTEHLRLVLTKLREHRLYAKFSKCEFWLQELIFLGHVVSAKGVAVIPEKVQSVLDWKTPKSAKEIRSFLGLAGYYRRYIENFSKIAKPMTDLLKKDKKFEWQARAALPGVLLAADAAGGRDGSRRPLAALKPRRRRSNPSTPLLPSSLLSASSPNPSPAARAAALRSSPCRADDATSSAARPRSEPESDVNTTEEPYSMSGGTRSGAGRGQHHGANRRNVPEENADLPPPPSMVQLMAMYEANRADNIRLLERIERNTAQRHEEQVGIRSFIRLTPPVFSYSTEPLDADYWLRTIERKLEVAHAAQADWVNFATYHLEGAAGSWWENFLLMQPADHVVTWQEFKAAFRAYHIPEGLMDEKREEFLKLKQGSGSICDYQGNFYRLACYAPEETSTDAKKQALFRKGLDPELRRDLHLLDFPTCQDLVNKAMKAERGKVEYEETRKRPRDTSQPSGSGNQRRRVFIPYSAVPRAPYAPKSSGYAPHPQTPSAPPSNAGGTNYRPAMGTPGSGACFTCGQPGHFKRECPHMTAVHGVPQPTKFTKPPAVGRGRLTHVTAEEAEADPSVIMADHGGRRHARASSPKHPQQLPFSPHPLPVAQAITGEGDLEPQAAVDKLLEAARRTDAGDSTSARDILAWLNQRFPSPLAPPGHPPLLHAAALLRDALLQSLPPTAAAVPSASVRSTSRCSSQRTRPWRTRPRPSSSPASRPRRLSSTRSAPARAAYTRKKNPALGVDQQGVNDVVGCESVPAQEHAEAATTEVAADAHRWAQARRERETVAHLSHGVVQLPSVAPESTHAVAGVPRVTRTERKPARSTTAKGPASARADLYERPSSSTASRWRRLCRQRPSTNKLGVVDERNRQSGQRGWMGLRKM</sequence>
<feature type="compositionally biased region" description="Low complexity" evidence="13">
    <location>
        <begin position="2290"/>
        <end position="2299"/>
    </location>
</feature>
<evidence type="ECO:0000256" key="9">
    <source>
        <dbReference type="ARBA" id="ARBA00032154"/>
    </source>
</evidence>
<feature type="region of interest" description="Disordered" evidence="13">
    <location>
        <begin position="1166"/>
        <end position="1216"/>
    </location>
</feature>
<evidence type="ECO:0000256" key="11">
    <source>
        <dbReference type="ARBA" id="ARBA00057243"/>
    </source>
</evidence>
<dbReference type="InterPro" id="IPR012337">
    <property type="entry name" value="RNaseH-like_sf"/>
</dbReference>
<dbReference type="GO" id="GO:0004519">
    <property type="term" value="F:endonuclease activity"/>
    <property type="evidence" value="ECO:0007669"/>
    <property type="project" value="UniProtKB-KW"/>
</dbReference>
<dbReference type="SUPFAM" id="SSF53098">
    <property type="entry name" value="Ribonuclease H-like"/>
    <property type="match status" value="1"/>
</dbReference>
<organism evidence="17 18">
    <name type="scientific">Lolium multiflorum</name>
    <name type="common">Italian ryegrass</name>
    <name type="synonym">Lolium perenne subsp. multiflorum</name>
    <dbReference type="NCBI Taxonomy" id="4521"/>
    <lineage>
        <taxon>Eukaryota</taxon>
        <taxon>Viridiplantae</taxon>
        <taxon>Streptophyta</taxon>
        <taxon>Embryophyta</taxon>
        <taxon>Tracheophyta</taxon>
        <taxon>Spermatophyta</taxon>
        <taxon>Magnoliopsida</taxon>
        <taxon>Liliopsida</taxon>
        <taxon>Poales</taxon>
        <taxon>Poaceae</taxon>
        <taxon>BOP clade</taxon>
        <taxon>Pooideae</taxon>
        <taxon>Poodae</taxon>
        <taxon>Poeae</taxon>
        <taxon>Poeae Chloroplast Group 2 (Poeae type)</taxon>
        <taxon>Loliodinae</taxon>
        <taxon>Loliinae</taxon>
        <taxon>Lolium</taxon>
    </lineage>
</organism>
<dbReference type="Gene3D" id="3.30.420.10">
    <property type="entry name" value="Ribonuclease H-like superfamily/Ribonuclease H"/>
    <property type="match status" value="1"/>
</dbReference>
<dbReference type="GO" id="GO:0006508">
    <property type="term" value="P:proteolysis"/>
    <property type="evidence" value="ECO:0007669"/>
    <property type="project" value="InterPro"/>
</dbReference>
<feature type="region of interest" description="Disordered" evidence="13">
    <location>
        <begin position="284"/>
        <end position="311"/>
    </location>
</feature>
<dbReference type="InterPro" id="IPR001969">
    <property type="entry name" value="Aspartic_peptidase_AS"/>
</dbReference>
<feature type="domain" description="CCHC-type" evidence="14">
    <location>
        <begin position="2089"/>
        <end position="2103"/>
    </location>
</feature>
<dbReference type="InterPro" id="IPR005162">
    <property type="entry name" value="Retrotrans_gag_dom"/>
</dbReference>
<keyword evidence="2" id="KW-0548">Nucleotidyltransferase</keyword>
<dbReference type="SUPFAM" id="SSF57756">
    <property type="entry name" value="Retrovirus zinc finger-like domains"/>
    <property type="match status" value="3"/>
</dbReference>
<evidence type="ECO:0000256" key="3">
    <source>
        <dbReference type="ARBA" id="ARBA00022722"/>
    </source>
</evidence>
<dbReference type="GO" id="GO:0015074">
    <property type="term" value="P:DNA integration"/>
    <property type="evidence" value="ECO:0007669"/>
    <property type="project" value="InterPro"/>
</dbReference>
<dbReference type="PROSITE" id="PS50878">
    <property type="entry name" value="RT_POL"/>
    <property type="match status" value="1"/>
</dbReference>
<keyword evidence="12" id="KW-0479">Metal-binding</keyword>
<feature type="region of interest" description="Disordered" evidence="13">
    <location>
        <begin position="1695"/>
        <end position="1807"/>
    </location>
</feature>
<dbReference type="InterPro" id="IPR043502">
    <property type="entry name" value="DNA/RNA_pol_sf"/>
</dbReference>
<evidence type="ECO:0000256" key="7">
    <source>
        <dbReference type="ARBA" id="ARBA00022918"/>
    </source>
</evidence>
<gene>
    <name evidence="17" type="ORF">QYE76_053650</name>
</gene>
<dbReference type="PROSITE" id="PS50158">
    <property type="entry name" value="ZF_CCHC"/>
    <property type="match status" value="3"/>
</dbReference>
<keyword evidence="5" id="KW-0255">Endonuclease</keyword>
<keyword evidence="18" id="KW-1185">Reference proteome</keyword>
<evidence type="ECO:0000313" key="18">
    <source>
        <dbReference type="Proteomes" id="UP001231189"/>
    </source>
</evidence>
<evidence type="ECO:0000256" key="1">
    <source>
        <dbReference type="ARBA" id="ARBA00022679"/>
    </source>
</evidence>
<feature type="domain" description="Reverse transcriptase" evidence="15">
    <location>
        <begin position="1435"/>
        <end position="1615"/>
    </location>
</feature>
<feature type="region of interest" description="Disordered" evidence="13">
    <location>
        <begin position="2371"/>
        <end position="2450"/>
    </location>
</feature>
<keyword evidence="3" id="KW-0540">Nuclease</keyword>
<evidence type="ECO:0000256" key="2">
    <source>
        <dbReference type="ARBA" id="ARBA00022695"/>
    </source>
</evidence>
<dbReference type="InterPro" id="IPR043128">
    <property type="entry name" value="Rev_trsase/Diguanyl_cyclase"/>
</dbReference>
<dbReference type="Pfam" id="PF22936">
    <property type="entry name" value="Pol_BBD"/>
    <property type="match status" value="1"/>
</dbReference>
<evidence type="ECO:0000256" key="8">
    <source>
        <dbReference type="ARBA" id="ARBA00030524"/>
    </source>
</evidence>
<evidence type="ECO:0000256" key="10">
    <source>
        <dbReference type="ARBA" id="ARBA00033113"/>
    </source>
</evidence>
<feature type="region of interest" description="Disordered" evidence="13">
    <location>
        <begin position="245"/>
        <end position="271"/>
    </location>
</feature>
<dbReference type="InterPro" id="IPR025724">
    <property type="entry name" value="GAG-pre-integrase_dom"/>
</dbReference>
<dbReference type="Pfam" id="PF25597">
    <property type="entry name" value="SH3_retrovirus"/>
    <property type="match status" value="1"/>
</dbReference>
<dbReference type="GO" id="GO:0003964">
    <property type="term" value="F:RNA-directed DNA polymerase activity"/>
    <property type="evidence" value="ECO:0007669"/>
    <property type="project" value="UniProtKB-KW"/>
</dbReference>
<dbReference type="Gene3D" id="4.10.60.10">
    <property type="entry name" value="Zinc finger, CCHC-type"/>
    <property type="match status" value="3"/>
</dbReference>